<protein>
    <recommendedName>
        <fullName evidence="1">RAMA domain-containing protein</fullName>
    </recommendedName>
</protein>
<proteinExistence type="predicted"/>
<organism evidence="2 3">
    <name type="scientific">Lentzea atacamensis</name>
    <dbReference type="NCBI Taxonomy" id="531938"/>
    <lineage>
        <taxon>Bacteria</taxon>
        <taxon>Bacillati</taxon>
        <taxon>Actinomycetota</taxon>
        <taxon>Actinomycetes</taxon>
        <taxon>Pseudonocardiales</taxon>
        <taxon>Pseudonocardiaceae</taxon>
        <taxon>Lentzea</taxon>
    </lineage>
</organism>
<reference evidence="2 3" key="1">
    <citation type="submission" date="2018-05" db="EMBL/GenBank/DDBJ databases">
        <title>Genomic Encyclopedia of Type Strains, Phase IV (KMG-IV): sequencing the most valuable type-strain genomes for metagenomic binning, comparative biology and taxonomic classification.</title>
        <authorList>
            <person name="Goeker M."/>
        </authorList>
    </citation>
    <scope>NUCLEOTIDE SEQUENCE [LARGE SCALE GENOMIC DNA]</scope>
    <source>
        <strain evidence="2 3">DSM 45480</strain>
    </source>
</reference>
<evidence type="ECO:0000313" key="3">
    <source>
        <dbReference type="Proteomes" id="UP000246005"/>
    </source>
</evidence>
<dbReference type="RefSeq" id="WP_109638805.1">
    <property type="nucleotide sequence ID" value="NZ_QGHB01000008.1"/>
</dbReference>
<dbReference type="Pfam" id="PF18755">
    <property type="entry name" value="RAMA"/>
    <property type="match status" value="1"/>
</dbReference>
<evidence type="ECO:0000313" key="2">
    <source>
        <dbReference type="EMBL" id="PWK84494.1"/>
    </source>
</evidence>
<dbReference type="InterPro" id="IPR040843">
    <property type="entry name" value="RAMA"/>
</dbReference>
<feature type="domain" description="RAMA" evidence="1">
    <location>
        <begin position="185"/>
        <end position="274"/>
    </location>
</feature>
<evidence type="ECO:0000259" key="1">
    <source>
        <dbReference type="Pfam" id="PF18755"/>
    </source>
</evidence>
<name>A0A316HT13_9PSEU</name>
<accession>A0A316HT13</accession>
<sequence length="275" mass="28913">MTAHHGATTPPLPGTLPPETVLVAPTVPAAVPMRPSTGAWGFVVVAVRTTDAAGAPVRFTGDAPAPDPAHTDTADLFAGVWLPEPPPATLHAGDVVVRLHTSTTDPAPTDVEVLAAMQGEWRTVGTWEAVDPRWPHEVAMTVLVHMRYLADAAFQDAQWATLTGPIAAVMPDWLSRGLGLAGEPAASAPRRAPDGLAELLEAGLLAEGDHVVLGGHVAAVRAGGVLKHGPDEFAVSTVNALATQLCDFTANGWHLWRRAHDNRLLADLRTELAHR</sequence>
<comment type="caution">
    <text evidence="2">The sequence shown here is derived from an EMBL/GenBank/DDBJ whole genome shotgun (WGS) entry which is preliminary data.</text>
</comment>
<gene>
    <name evidence="2" type="ORF">C8D88_108109</name>
</gene>
<dbReference type="EMBL" id="QGHB01000008">
    <property type="protein sequence ID" value="PWK84494.1"/>
    <property type="molecule type" value="Genomic_DNA"/>
</dbReference>
<dbReference type="Proteomes" id="UP000246005">
    <property type="component" value="Unassembled WGS sequence"/>
</dbReference>
<dbReference type="AlphaFoldDB" id="A0A316HT13"/>